<dbReference type="Proteomes" id="UP000184383">
    <property type="component" value="Unassembled WGS sequence"/>
</dbReference>
<name>A0A1L9RG58_ASPWE</name>
<protein>
    <submittedName>
        <fullName evidence="1">Uncharacterized protein</fullName>
    </submittedName>
</protein>
<dbReference type="Gene3D" id="3.40.630.30">
    <property type="match status" value="1"/>
</dbReference>
<dbReference type="EMBL" id="KV878213">
    <property type="protein sequence ID" value="OJJ33915.1"/>
    <property type="molecule type" value="Genomic_DNA"/>
</dbReference>
<organism evidence="1 2">
    <name type="scientific">Aspergillus wentii DTO 134E9</name>
    <dbReference type="NCBI Taxonomy" id="1073089"/>
    <lineage>
        <taxon>Eukaryota</taxon>
        <taxon>Fungi</taxon>
        <taxon>Dikarya</taxon>
        <taxon>Ascomycota</taxon>
        <taxon>Pezizomycotina</taxon>
        <taxon>Eurotiomycetes</taxon>
        <taxon>Eurotiomycetidae</taxon>
        <taxon>Eurotiales</taxon>
        <taxon>Aspergillaceae</taxon>
        <taxon>Aspergillus</taxon>
        <taxon>Aspergillus subgen. Cremei</taxon>
    </lineage>
</organism>
<keyword evidence="2" id="KW-1185">Reference proteome</keyword>
<accession>A0A1L9RG58</accession>
<dbReference type="GeneID" id="63749075"/>
<evidence type="ECO:0000313" key="1">
    <source>
        <dbReference type="EMBL" id="OJJ33915.1"/>
    </source>
</evidence>
<proteinExistence type="predicted"/>
<dbReference type="OrthoDB" id="5333917at2759"/>
<dbReference type="SUPFAM" id="SSF55729">
    <property type="entry name" value="Acyl-CoA N-acyltransferases (Nat)"/>
    <property type="match status" value="1"/>
</dbReference>
<gene>
    <name evidence="1" type="ORF">ASPWEDRAFT_29104</name>
</gene>
<dbReference type="AlphaFoldDB" id="A0A1L9RG58"/>
<dbReference type="CDD" id="cd04301">
    <property type="entry name" value="NAT_SF"/>
    <property type="match status" value="1"/>
</dbReference>
<dbReference type="VEuPathDB" id="FungiDB:ASPWEDRAFT_29104"/>
<evidence type="ECO:0000313" key="2">
    <source>
        <dbReference type="Proteomes" id="UP000184383"/>
    </source>
</evidence>
<reference evidence="2" key="1">
    <citation type="journal article" date="2017" name="Genome Biol.">
        <title>Comparative genomics reveals high biological diversity and specific adaptations in the industrially and medically important fungal genus Aspergillus.</title>
        <authorList>
            <person name="de Vries R.P."/>
            <person name="Riley R."/>
            <person name="Wiebenga A."/>
            <person name="Aguilar-Osorio G."/>
            <person name="Amillis S."/>
            <person name="Uchima C.A."/>
            <person name="Anderluh G."/>
            <person name="Asadollahi M."/>
            <person name="Askin M."/>
            <person name="Barry K."/>
            <person name="Battaglia E."/>
            <person name="Bayram O."/>
            <person name="Benocci T."/>
            <person name="Braus-Stromeyer S.A."/>
            <person name="Caldana C."/>
            <person name="Canovas D."/>
            <person name="Cerqueira G.C."/>
            <person name="Chen F."/>
            <person name="Chen W."/>
            <person name="Choi C."/>
            <person name="Clum A."/>
            <person name="Dos Santos R.A."/>
            <person name="Damasio A.R."/>
            <person name="Diallinas G."/>
            <person name="Emri T."/>
            <person name="Fekete E."/>
            <person name="Flipphi M."/>
            <person name="Freyberg S."/>
            <person name="Gallo A."/>
            <person name="Gournas C."/>
            <person name="Habgood R."/>
            <person name="Hainaut M."/>
            <person name="Harispe M.L."/>
            <person name="Henrissat B."/>
            <person name="Hilden K.S."/>
            <person name="Hope R."/>
            <person name="Hossain A."/>
            <person name="Karabika E."/>
            <person name="Karaffa L."/>
            <person name="Karanyi Z."/>
            <person name="Krasevec N."/>
            <person name="Kuo A."/>
            <person name="Kusch H."/>
            <person name="LaButti K."/>
            <person name="Lagendijk E.L."/>
            <person name="Lapidus A."/>
            <person name="Levasseur A."/>
            <person name="Lindquist E."/>
            <person name="Lipzen A."/>
            <person name="Logrieco A.F."/>
            <person name="MacCabe A."/>
            <person name="Maekelae M.R."/>
            <person name="Malavazi I."/>
            <person name="Melin P."/>
            <person name="Meyer V."/>
            <person name="Mielnichuk N."/>
            <person name="Miskei M."/>
            <person name="Molnar A.P."/>
            <person name="Mule G."/>
            <person name="Ngan C.Y."/>
            <person name="Orejas M."/>
            <person name="Orosz E."/>
            <person name="Ouedraogo J.P."/>
            <person name="Overkamp K.M."/>
            <person name="Park H.-S."/>
            <person name="Perrone G."/>
            <person name="Piumi F."/>
            <person name="Punt P.J."/>
            <person name="Ram A.F."/>
            <person name="Ramon A."/>
            <person name="Rauscher S."/>
            <person name="Record E."/>
            <person name="Riano-Pachon D.M."/>
            <person name="Robert V."/>
            <person name="Roehrig J."/>
            <person name="Ruller R."/>
            <person name="Salamov A."/>
            <person name="Salih N.S."/>
            <person name="Samson R.A."/>
            <person name="Sandor E."/>
            <person name="Sanguinetti M."/>
            <person name="Schuetze T."/>
            <person name="Sepcic K."/>
            <person name="Shelest E."/>
            <person name="Sherlock G."/>
            <person name="Sophianopoulou V."/>
            <person name="Squina F.M."/>
            <person name="Sun H."/>
            <person name="Susca A."/>
            <person name="Todd R.B."/>
            <person name="Tsang A."/>
            <person name="Unkles S.E."/>
            <person name="van de Wiele N."/>
            <person name="van Rossen-Uffink D."/>
            <person name="Oliveira J.V."/>
            <person name="Vesth T.C."/>
            <person name="Visser J."/>
            <person name="Yu J.-H."/>
            <person name="Zhou M."/>
            <person name="Andersen M.R."/>
            <person name="Archer D.B."/>
            <person name="Baker S.E."/>
            <person name="Benoit I."/>
            <person name="Brakhage A.A."/>
            <person name="Braus G.H."/>
            <person name="Fischer R."/>
            <person name="Frisvad J.C."/>
            <person name="Goldman G.H."/>
            <person name="Houbraken J."/>
            <person name="Oakley B."/>
            <person name="Pocsi I."/>
            <person name="Scazzocchio C."/>
            <person name="Seiboth B."/>
            <person name="vanKuyk P.A."/>
            <person name="Wortman J."/>
            <person name="Dyer P.S."/>
            <person name="Grigoriev I.V."/>
        </authorList>
    </citation>
    <scope>NUCLEOTIDE SEQUENCE [LARGE SCALE GENOMIC DNA]</scope>
    <source>
        <strain evidence="2">DTO 134E9</strain>
    </source>
</reference>
<dbReference type="InterPro" id="IPR016181">
    <property type="entry name" value="Acyl_CoA_acyltransferase"/>
</dbReference>
<dbReference type="RefSeq" id="XP_040687591.1">
    <property type="nucleotide sequence ID" value="XM_040833227.1"/>
</dbReference>
<sequence>MKSTNRQYHIHTANSRPDLWEVLEDAQHPLRTSWPLFLGQDAPCKHYSSKLAKYYGLAEFQFAIVEQDATTDKETIVACARSIPFYWPELDHVGGRAGLETNPEILQSLPNGGYDTILTRGVQQYLARNGLSPSITIDLDEYDHDEARPRTEPPNALSAISITVHPDRRSLGLAEALIQAMKQIAKSKNLDILVVPLRPTRKSEYPFVKMDEYITWRQPGSDLDLPFDPWLRKHVRLGARVIKVAWNSMRVDGNMAEWEHWMDGSLKLGKLGVNSDHVYSEVSFPGGLVPLQFYPLRDRCVYVEPNVWIYHDLAF</sequence>